<evidence type="ECO:0000313" key="2">
    <source>
        <dbReference type="EMBL" id="RXK34730.1"/>
    </source>
</evidence>
<dbReference type="VEuPathDB" id="FungiDB:TREMEDRAFT_61312"/>
<organism evidence="2 3">
    <name type="scientific">Tremella mesenterica</name>
    <name type="common">Jelly fungus</name>
    <dbReference type="NCBI Taxonomy" id="5217"/>
    <lineage>
        <taxon>Eukaryota</taxon>
        <taxon>Fungi</taxon>
        <taxon>Dikarya</taxon>
        <taxon>Basidiomycota</taxon>
        <taxon>Agaricomycotina</taxon>
        <taxon>Tremellomycetes</taxon>
        <taxon>Tremellales</taxon>
        <taxon>Tremellaceae</taxon>
        <taxon>Tremella</taxon>
    </lineage>
</organism>
<evidence type="ECO:0000313" key="3">
    <source>
        <dbReference type="Proteomes" id="UP000289152"/>
    </source>
</evidence>
<accession>A0A4V1M2V9</accession>
<comment type="caution">
    <text evidence="2">The sequence shown here is derived from an EMBL/GenBank/DDBJ whole genome shotgun (WGS) entry which is preliminary data.</text>
</comment>
<protein>
    <submittedName>
        <fullName evidence="2">Uncharacterized protein</fullName>
    </submittedName>
</protein>
<feature type="region of interest" description="Disordered" evidence="1">
    <location>
        <begin position="150"/>
        <end position="191"/>
    </location>
</feature>
<reference evidence="2 3" key="1">
    <citation type="submission" date="2016-06" db="EMBL/GenBank/DDBJ databases">
        <title>Evolution of pathogenesis and genome organization in the Tremellales.</title>
        <authorList>
            <person name="Cuomo C."/>
            <person name="Litvintseva A."/>
            <person name="Heitman J."/>
            <person name="Chen Y."/>
            <person name="Sun S."/>
            <person name="Springer D."/>
            <person name="Dromer F."/>
            <person name="Young S."/>
            <person name="Zeng Q."/>
            <person name="Chapman S."/>
            <person name="Gujja S."/>
            <person name="Saif S."/>
            <person name="Birren B."/>
        </authorList>
    </citation>
    <scope>NUCLEOTIDE SEQUENCE [LARGE SCALE GENOMIC DNA]</scope>
    <source>
        <strain evidence="2 3">ATCC 28783</strain>
    </source>
</reference>
<keyword evidence="3" id="KW-1185">Reference proteome</keyword>
<proteinExistence type="predicted"/>
<gene>
    <name evidence="2" type="ORF">M231_08007</name>
</gene>
<dbReference type="AlphaFoldDB" id="A0A4V1M2V9"/>
<dbReference type="Proteomes" id="UP000289152">
    <property type="component" value="Unassembled WGS sequence"/>
</dbReference>
<evidence type="ECO:0000256" key="1">
    <source>
        <dbReference type="SAM" id="MobiDB-lite"/>
    </source>
</evidence>
<name>A0A4V1M2V9_TREME</name>
<sequence length="191" mass="21818">MDPRGSRYHQRKFLSELQTYPLVVRTHYATLIRAALQYKSENEAETTQLYLATSFEIQMRKLIAATEPEDSLLRKVVLTNAYEHVISTRIKHEAIEYGKPANDYLLEHAPNLALRNADDIGWLAQADKSDLEGELYDLQMLEGEVNMEIQRSESSEDTSPSFVEANSKEWEGSDESPEETRWACTGLGITF</sequence>
<dbReference type="InParanoid" id="A0A4V1M2V9"/>
<dbReference type="EMBL" id="SDIL01000202">
    <property type="protein sequence ID" value="RXK34730.1"/>
    <property type="molecule type" value="Genomic_DNA"/>
</dbReference>